<evidence type="ECO:0000313" key="3">
    <source>
        <dbReference type="Proteomes" id="UP000299102"/>
    </source>
</evidence>
<dbReference type="AlphaFoldDB" id="A0A4C2A1Z0"/>
<organism evidence="2 3">
    <name type="scientific">Eumeta variegata</name>
    <name type="common">Bagworm moth</name>
    <name type="synonym">Eumeta japonica</name>
    <dbReference type="NCBI Taxonomy" id="151549"/>
    <lineage>
        <taxon>Eukaryota</taxon>
        <taxon>Metazoa</taxon>
        <taxon>Ecdysozoa</taxon>
        <taxon>Arthropoda</taxon>
        <taxon>Hexapoda</taxon>
        <taxon>Insecta</taxon>
        <taxon>Pterygota</taxon>
        <taxon>Neoptera</taxon>
        <taxon>Endopterygota</taxon>
        <taxon>Lepidoptera</taxon>
        <taxon>Glossata</taxon>
        <taxon>Ditrysia</taxon>
        <taxon>Tineoidea</taxon>
        <taxon>Psychidae</taxon>
        <taxon>Oiketicinae</taxon>
        <taxon>Eumeta</taxon>
    </lineage>
</organism>
<evidence type="ECO:0000256" key="1">
    <source>
        <dbReference type="SAM" id="SignalP"/>
    </source>
</evidence>
<comment type="caution">
    <text evidence="2">The sequence shown here is derived from an EMBL/GenBank/DDBJ whole genome shotgun (WGS) entry which is preliminary data.</text>
</comment>
<sequence length="260" mass="29406">MMTLSYNGGLLSGSLVSYLLLSMLGPASGSPCRVYPTPLLPTRNLVLSASTVASHPVSESSNDPLPSRSLFTSYSPFHRIFYSNPKGRLDTGESSGCVESLRAEEVKLRNVEMKIGRGRNCVFRRTLQLRDEIYRPTLSLSYFLPLCIFLSLSLLRWNIGRYSLLTFALACKSEALQLERTRNRDKLIAHRAVTSEAPKGRAVFDEARQQITADRWACNCVVTQYRRPPTFYRRRKKKLHYTFMGTKPGEGLKFRPGDNV</sequence>
<reference evidence="2 3" key="1">
    <citation type="journal article" date="2019" name="Commun. Biol.">
        <title>The bagworm genome reveals a unique fibroin gene that provides high tensile strength.</title>
        <authorList>
            <person name="Kono N."/>
            <person name="Nakamura H."/>
            <person name="Ohtoshi R."/>
            <person name="Tomita M."/>
            <person name="Numata K."/>
            <person name="Arakawa K."/>
        </authorList>
    </citation>
    <scope>NUCLEOTIDE SEQUENCE [LARGE SCALE GENOMIC DNA]</scope>
</reference>
<feature type="chain" id="PRO_5020039567" evidence="1">
    <location>
        <begin position="30"/>
        <end position="260"/>
    </location>
</feature>
<dbReference type="Proteomes" id="UP000299102">
    <property type="component" value="Unassembled WGS sequence"/>
</dbReference>
<feature type="signal peptide" evidence="1">
    <location>
        <begin position="1"/>
        <end position="29"/>
    </location>
</feature>
<keyword evidence="3" id="KW-1185">Reference proteome</keyword>
<accession>A0A4C2A1Z0</accession>
<dbReference type="OrthoDB" id="10062932at2759"/>
<gene>
    <name evidence="2" type="ORF">EVAR_7106_1</name>
</gene>
<evidence type="ECO:0000313" key="2">
    <source>
        <dbReference type="EMBL" id="GBP94961.1"/>
    </source>
</evidence>
<protein>
    <submittedName>
        <fullName evidence="2">Uncharacterized protein</fullName>
    </submittedName>
</protein>
<name>A0A4C2A1Z0_EUMVA</name>
<dbReference type="EMBL" id="BGZK01002567">
    <property type="protein sequence ID" value="GBP94961.1"/>
    <property type="molecule type" value="Genomic_DNA"/>
</dbReference>
<keyword evidence="1" id="KW-0732">Signal</keyword>
<proteinExistence type="predicted"/>